<dbReference type="HAMAP" id="MF_00316">
    <property type="entry name" value="MobA"/>
    <property type="match status" value="1"/>
</dbReference>
<evidence type="ECO:0000259" key="9">
    <source>
        <dbReference type="Pfam" id="PF12804"/>
    </source>
</evidence>
<name>A0A2H0XWI2_UNCSA</name>
<comment type="caution">
    <text evidence="10">The sequence shown here is derived from an EMBL/GenBank/DDBJ whole genome shotgun (WGS) entry which is preliminary data.</text>
</comment>
<evidence type="ECO:0000256" key="5">
    <source>
        <dbReference type="ARBA" id="ARBA00022842"/>
    </source>
</evidence>
<dbReference type="GO" id="GO:0005737">
    <property type="term" value="C:cytoplasm"/>
    <property type="evidence" value="ECO:0007669"/>
    <property type="project" value="UniProtKB-SubCell"/>
</dbReference>
<feature type="binding site" evidence="8">
    <location>
        <position position="19"/>
    </location>
    <ligand>
        <name>GTP</name>
        <dbReference type="ChEBI" id="CHEBI:37565"/>
    </ligand>
</feature>
<comment type="similarity">
    <text evidence="8">Belongs to the MobA family.</text>
</comment>
<feature type="binding site" evidence="8">
    <location>
        <position position="64"/>
    </location>
    <ligand>
        <name>GTP</name>
        <dbReference type="ChEBI" id="CHEBI:37565"/>
    </ligand>
</feature>
<keyword evidence="5 8" id="KW-0460">Magnesium</keyword>
<dbReference type="PANTHER" id="PTHR19136:SF81">
    <property type="entry name" value="MOLYBDENUM COFACTOR GUANYLYLTRANSFERASE"/>
    <property type="match status" value="1"/>
</dbReference>
<dbReference type="InterPro" id="IPR013482">
    <property type="entry name" value="Molybde_CF_guanTrfase"/>
</dbReference>
<evidence type="ECO:0000256" key="7">
    <source>
        <dbReference type="ARBA" id="ARBA00023150"/>
    </source>
</evidence>
<comment type="caution">
    <text evidence="8">Lacks conserved residue(s) required for the propagation of feature annotation.</text>
</comment>
<dbReference type="InterPro" id="IPR025877">
    <property type="entry name" value="MobA-like_NTP_Trfase"/>
</dbReference>
<dbReference type="GO" id="GO:0006777">
    <property type="term" value="P:Mo-molybdopterin cofactor biosynthetic process"/>
    <property type="evidence" value="ECO:0007669"/>
    <property type="project" value="UniProtKB-KW"/>
</dbReference>
<dbReference type="GO" id="GO:0061603">
    <property type="term" value="F:molybdenum cofactor guanylyltransferase activity"/>
    <property type="evidence" value="ECO:0007669"/>
    <property type="project" value="UniProtKB-EC"/>
</dbReference>
<keyword evidence="2 8" id="KW-0808">Transferase</keyword>
<comment type="cofactor">
    <cofactor evidence="8">
        <name>Mg(2+)</name>
        <dbReference type="ChEBI" id="CHEBI:18420"/>
    </cofactor>
</comment>
<organism evidence="10 11">
    <name type="scientific">Candidatus Saganbacteria bacterium CG08_land_8_20_14_0_20_45_16</name>
    <dbReference type="NCBI Taxonomy" id="2014293"/>
    <lineage>
        <taxon>Bacteria</taxon>
        <taxon>Bacillati</taxon>
        <taxon>Saganbacteria</taxon>
    </lineage>
</organism>
<dbReference type="InterPro" id="IPR029044">
    <property type="entry name" value="Nucleotide-diphossugar_trans"/>
</dbReference>
<dbReference type="EMBL" id="PEYM01000096">
    <property type="protein sequence ID" value="PIS29211.1"/>
    <property type="molecule type" value="Genomic_DNA"/>
</dbReference>
<evidence type="ECO:0000256" key="3">
    <source>
        <dbReference type="ARBA" id="ARBA00022723"/>
    </source>
</evidence>
<evidence type="ECO:0000256" key="2">
    <source>
        <dbReference type="ARBA" id="ARBA00022679"/>
    </source>
</evidence>
<keyword evidence="6 8" id="KW-0342">GTP-binding</keyword>
<dbReference type="GO" id="GO:0046872">
    <property type="term" value="F:metal ion binding"/>
    <property type="evidence" value="ECO:0007669"/>
    <property type="project" value="UniProtKB-KW"/>
</dbReference>
<evidence type="ECO:0000256" key="6">
    <source>
        <dbReference type="ARBA" id="ARBA00023134"/>
    </source>
</evidence>
<comment type="domain">
    <text evidence="8">The N-terminal domain determines nucleotide recognition and specific binding, while the C-terminal domain determines the specific binding to the target protein.</text>
</comment>
<dbReference type="Proteomes" id="UP000231343">
    <property type="component" value="Unassembled WGS sequence"/>
</dbReference>
<feature type="binding site" evidence="8">
    <location>
        <begin position="7"/>
        <end position="9"/>
    </location>
    <ligand>
        <name>GTP</name>
        <dbReference type="ChEBI" id="CHEBI:37565"/>
    </ligand>
</feature>
<dbReference type="CDD" id="cd02503">
    <property type="entry name" value="MobA"/>
    <property type="match status" value="1"/>
</dbReference>
<protein>
    <recommendedName>
        <fullName evidence="8">Probable molybdenum cofactor guanylyltransferase</fullName>
        <shortName evidence="8">MoCo guanylyltransferase</shortName>
        <ecNumber evidence="8">2.7.7.77</ecNumber>
    </recommendedName>
    <alternativeName>
        <fullName evidence="8">GTP:molybdopterin guanylyltransferase</fullName>
    </alternativeName>
    <alternativeName>
        <fullName evidence="8">Mo-MPT guanylyltransferase</fullName>
    </alternativeName>
    <alternativeName>
        <fullName evidence="8">Molybdopterin guanylyltransferase</fullName>
    </alternativeName>
    <alternativeName>
        <fullName evidence="8">Molybdopterin-guanine dinucleotide synthase</fullName>
        <shortName evidence="8">MGD synthase</shortName>
    </alternativeName>
</protein>
<comment type="function">
    <text evidence="8">Transfers a GMP moiety from GTP to Mo-molybdopterin (Mo-MPT) cofactor (Moco or molybdenum cofactor) to form Mo-molybdopterin guanine dinucleotide (Mo-MGD) cofactor.</text>
</comment>
<comment type="catalytic activity">
    <reaction evidence="8">
        <text>Mo-molybdopterin + GTP + H(+) = Mo-molybdopterin guanine dinucleotide + diphosphate</text>
        <dbReference type="Rhea" id="RHEA:34243"/>
        <dbReference type="ChEBI" id="CHEBI:15378"/>
        <dbReference type="ChEBI" id="CHEBI:33019"/>
        <dbReference type="ChEBI" id="CHEBI:37565"/>
        <dbReference type="ChEBI" id="CHEBI:71302"/>
        <dbReference type="ChEBI" id="CHEBI:71310"/>
        <dbReference type="EC" id="2.7.7.77"/>
    </reaction>
</comment>
<evidence type="ECO:0000256" key="4">
    <source>
        <dbReference type="ARBA" id="ARBA00022741"/>
    </source>
</evidence>
<evidence type="ECO:0000313" key="10">
    <source>
        <dbReference type="EMBL" id="PIS29211.1"/>
    </source>
</evidence>
<feature type="binding site" evidence="8">
    <location>
        <position position="93"/>
    </location>
    <ligand>
        <name>Mg(2+)</name>
        <dbReference type="ChEBI" id="CHEBI:18420"/>
    </ligand>
</feature>
<gene>
    <name evidence="8" type="primary">mobA</name>
    <name evidence="10" type="ORF">COT42_06000</name>
</gene>
<comment type="subcellular location">
    <subcellularLocation>
        <location evidence="8">Cytoplasm</location>
    </subcellularLocation>
</comment>
<feature type="binding site" evidence="8">
    <location>
        <position position="93"/>
    </location>
    <ligand>
        <name>GTP</name>
        <dbReference type="ChEBI" id="CHEBI:37565"/>
    </ligand>
</feature>
<feature type="domain" description="MobA-like NTP transferase" evidence="9">
    <location>
        <begin position="4"/>
        <end position="153"/>
    </location>
</feature>
<reference evidence="10 11" key="1">
    <citation type="submission" date="2017-09" db="EMBL/GenBank/DDBJ databases">
        <title>Depth-based differentiation of microbial function through sediment-hosted aquifers and enrichment of novel symbionts in the deep terrestrial subsurface.</title>
        <authorList>
            <person name="Probst A.J."/>
            <person name="Ladd B."/>
            <person name="Jarett J.K."/>
            <person name="Geller-Mcgrath D.E."/>
            <person name="Sieber C.M."/>
            <person name="Emerson J.B."/>
            <person name="Anantharaman K."/>
            <person name="Thomas B.C."/>
            <person name="Malmstrom R."/>
            <person name="Stieglmeier M."/>
            <person name="Klingl A."/>
            <person name="Woyke T."/>
            <person name="Ryan C.M."/>
            <person name="Banfield J.F."/>
        </authorList>
    </citation>
    <scope>NUCLEOTIDE SEQUENCE [LARGE SCALE GENOMIC DNA]</scope>
    <source>
        <strain evidence="10">CG08_land_8_20_14_0_20_45_16</strain>
    </source>
</reference>
<sequence length="196" mass="21811">MTNAIVLAGGKSSRFGSDKAFAKIGDSTIVESLFFPLSLLFRKIIVVTNFPEKYQAFPVKIVTDKIREHGPLGGIYSGLLASDTERNFVVACDMPLINPRLVRYLSGIKEGQVVVPSIADKLEPLFAIYAKSCLPAIERQLTTGNNKIQDFFAEVNVRYVSKEEIKKYDPNLTSFLNINLQKDLKKIPNYSCANCV</sequence>
<evidence type="ECO:0000313" key="11">
    <source>
        <dbReference type="Proteomes" id="UP000231343"/>
    </source>
</evidence>
<dbReference type="PANTHER" id="PTHR19136">
    <property type="entry name" value="MOLYBDENUM COFACTOR GUANYLYLTRANSFERASE"/>
    <property type="match status" value="1"/>
</dbReference>
<dbReference type="SUPFAM" id="SSF53448">
    <property type="entry name" value="Nucleotide-diphospho-sugar transferases"/>
    <property type="match status" value="1"/>
</dbReference>
<dbReference type="Gene3D" id="3.90.550.10">
    <property type="entry name" value="Spore Coat Polysaccharide Biosynthesis Protein SpsA, Chain A"/>
    <property type="match status" value="1"/>
</dbReference>
<dbReference type="GO" id="GO:0005525">
    <property type="term" value="F:GTP binding"/>
    <property type="evidence" value="ECO:0007669"/>
    <property type="project" value="UniProtKB-UniRule"/>
</dbReference>
<dbReference type="Pfam" id="PF12804">
    <property type="entry name" value="NTP_transf_3"/>
    <property type="match status" value="1"/>
</dbReference>
<dbReference type="EC" id="2.7.7.77" evidence="8"/>
<evidence type="ECO:0000256" key="1">
    <source>
        <dbReference type="ARBA" id="ARBA00022490"/>
    </source>
</evidence>
<keyword evidence="7 8" id="KW-0501">Molybdenum cofactor biosynthesis</keyword>
<keyword evidence="10" id="KW-0548">Nucleotidyltransferase</keyword>
<proteinExistence type="inferred from homology"/>
<keyword evidence="4 8" id="KW-0547">Nucleotide-binding</keyword>
<accession>A0A2H0XWI2</accession>
<dbReference type="AlphaFoldDB" id="A0A2H0XWI2"/>
<keyword evidence="3 8" id="KW-0479">Metal-binding</keyword>
<keyword evidence="1 8" id="KW-0963">Cytoplasm</keyword>
<evidence type="ECO:0000256" key="8">
    <source>
        <dbReference type="HAMAP-Rule" id="MF_00316"/>
    </source>
</evidence>